<keyword evidence="2" id="KW-0472">Membrane</keyword>
<dbReference type="PANTHER" id="PTHR12894:SF43">
    <property type="entry name" value="VACUOLAR SORTING PROTEIN 3"/>
    <property type="match status" value="1"/>
</dbReference>
<dbReference type="EMBL" id="KV014879">
    <property type="protein sequence ID" value="KZV21656.1"/>
    <property type="molecule type" value="Genomic_DNA"/>
</dbReference>
<dbReference type="GO" id="GO:0034058">
    <property type="term" value="P:endosomal vesicle fusion"/>
    <property type="evidence" value="ECO:0007669"/>
    <property type="project" value="TreeGrafter"/>
</dbReference>
<dbReference type="GO" id="GO:0006914">
    <property type="term" value="P:autophagy"/>
    <property type="evidence" value="ECO:0007669"/>
    <property type="project" value="TreeGrafter"/>
</dbReference>
<gene>
    <name evidence="4" type="ORF">F511_16362</name>
</gene>
<name>A0A2Z7AJE8_9LAMI</name>
<dbReference type="InterPro" id="IPR001180">
    <property type="entry name" value="CNH_dom"/>
</dbReference>
<feature type="domain" description="CNH" evidence="3">
    <location>
        <begin position="16"/>
        <end position="299"/>
    </location>
</feature>
<feature type="transmembrane region" description="Helical" evidence="2">
    <location>
        <begin position="36"/>
        <end position="62"/>
    </location>
</feature>
<dbReference type="GO" id="GO:0006886">
    <property type="term" value="P:intracellular protein transport"/>
    <property type="evidence" value="ECO:0007669"/>
    <property type="project" value="UniProtKB-UniRule"/>
</dbReference>
<keyword evidence="2" id="KW-0812">Transmembrane</keyword>
<dbReference type="PROSITE" id="PS50219">
    <property type="entry name" value="CNH"/>
    <property type="match status" value="1"/>
</dbReference>
<keyword evidence="5" id="KW-1185">Reference proteome</keyword>
<evidence type="ECO:0000256" key="2">
    <source>
        <dbReference type="SAM" id="Phobius"/>
    </source>
</evidence>
<dbReference type="InterPro" id="IPR016024">
    <property type="entry name" value="ARM-type_fold"/>
</dbReference>
<proteinExistence type="predicted"/>
<reference evidence="4 5" key="1">
    <citation type="journal article" date="2015" name="Proc. Natl. Acad. Sci. U.S.A.">
        <title>The resurrection genome of Boea hygrometrica: A blueprint for survival of dehydration.</title>
        <authorList>
            <person name="Xiao L."/>
            <person name="Yang G."/>
            <person name="Zhang L."/>
            <person name="Yang X."/>
            <person name="Zhao S."/>
            <person name="Ji Z."/>
            <person name="Zhou Q."/>
            <person name="Hu M."/>
            <person name="Wang Y."/>
            <person name="Chen M."/>
            <person name="Xu Y."/>
            <person name="Jin H."/>
            <person name="Xiao X."/>
            <person name="Hu G."/>
            <person name="Bao F."/>
            <person name="Hu Y."/>
            <person name="Wan P."/>
            <person name="Li L."/>
            <person name="Deng X."/>
            <person name="Kuang T."/>
            <person name="Xiang C."/>
            <person name="Zhu J.K."/>
            <person name="Oliver M.J."/>
            <person name="He Y."/>
        </authorList>
    </citation>
    <scope>NUCLEOTIDE SEQUENCE [LARGE SCALE GENOMIC DNA]</scope>
    <source>
        <strain evidence="5">cv. XS01</strain>
    </source>
</reference>
<accession>A0A2Z7AJE8</accession>
<keyword evidence="4" id="KW-0675">Receptor</keyword>
<dbReference type="InterPro" id="IPR000547">
    <property type="entry name" value="Clathrin_H-chain/VPS_repeat"/>
</dbReference>
<evidence type="ECO:0000313" key="5">
    <source>
        <dbReference type="Proteomes" id="UP000250235"/>
    </source>
</evidence>
<dbReference type="InterPro" id="IPR055358">
    <property type="entry name" value="CHCR"/>
</dbReference>
<dbReference type="SUPFAM" id="SSF48371">
    <property type="entry name" value="ARM repeat"/>
    <property type="match status" value="1"/>
</dbReference>
<dbReference type="AlphaFoldDB" id="A0A2Z7AJE8"/>
<dbReference type="Proteomes" id="UP000250235">
    <property type="component" value="Unassembled WGS sequence"/>
</dbReference>
<feature type="repeat" description="CHCR" evidence="1">
    <location>
        <begin position="525"/>
        <end position="707"/>
    </location>
</feature>
<evidence type="ECO:0000256" key="1">
    <source>
        <dbReference type="PROSITE-ProRule" id="PRU01006"/>
    </source>
</evidence>
<dbReference type="GO" id="GO:0005737">
    <property type="term" value="C:cytoplasm"/>
    <property type="evidence" value="ECO:0007669"/>
    <property type="project" value="TreeGrafter"/>
</dbReference>
<organism evidence="4 5">
    <name type="scientific">Dorcoceras hygrometricum</name>
    <dbReference type="NCBI Taxonomy" id="472368"/>
    <lineage>
        <taxon>Eukaryota</taxon>
        <taxon>Viridiplantae</taxon>
        <taxon>Streptophyta</taxon>
        <taxon>Embryophyta</taxon>
        <taxon>Tracheophyta</taxon>
        <taxon>Spermatophyta</taxon>
        <taxon>Magnoliopsida</taxon>
        <taxon>eudicotyledons</taxon>
        <taxon>Gunneridae</taxon>
        <taxon>Pentapetalae</taxon>
        <taxon>asterids</taxon>
        <taxon>lamiids</taxon>
        <taxon>Lamiales</taxon>
        <taxon>Gesneriaceae</taxon>
        <taxon>Didymocarpoideae</taxon>
        <taxon>Trichosporeae</taxon>
        <taxon>Loxocarpinae</taxon>
        <taxon>Dorcoceras</taxon>
    </lineage>
</organism>
<dbReference type="SUPFAM" id="SSF50978">
    <property type="entry name" value="WD40 repeat-like"/>
    <property type="match status" value="1"/>
</dbReference>
<dbReference type="Pfam" id="PF10366">
    <property type="entry name" value="Vps39_1"/>
    <property type="match status" value="1"/>
</dbReference>
<dbReference type="InterPro" id="IPR036322">
    <property type="entry name" value="WD40_repeat_dom_sf"/>
</dbReference>
<evidence type="ECO:0000259" key="3">
    <source>
        <dbReference type="PROSITE" id="PS50219"/>
    </source>
</evidence>
<dbReference type="InterPro" id="IPR019452">
    <property type="entry name" value="VPS39/TGF_beta_rcpt-assoc_1"/>
</dbReference>
<dbReference type="OrthoDB" id="10258882at2759"/>
<evidence type="ECO:0000313" key="4">
    <source>
        <dbReference type="EMBL" id="KZV21656.1"/>
    </source>
</evidence>
<keyword evidence="2" id="KW-1133">Transmembrane helix</keyword>
<protein>
    <submittedName>
        <fullName evidence="4">Transforming growth factor-beta receptor-associated protein 1</fullName>
    </submittedName>
</protein>
<dbReference type="GO" id="GO:0016020">
    <property type="term" value="C:membrane"/>
    <property type="evidence" value="ECO:0007669"/>
    <property type="project" value="TreeGrafter"/>
</dbReference>
<dbReference type="PROSITE" id="PS50236">
    <property type="entry name" value="CHCR"/>
    <property type="match status" value="1"/>
</dbReference>
<dbReference type="PANTHER" id="PTHR12894">
    <property type="entry name" value="CNH DOMAIN CONTAINING"/>
    <property type="match status" value="1"/>
</dbReference>
<dbReference type="InterPro" id="IPR032914">
    <property type="entry name" value="Vam6/VPS39/TRAP1"/>
</dbReference>
<dbReference type="Pfam" id="PF00780">
    <property type="entry name" value="CNH"/>
    <property type="match status" value="1"/>
</dbReference>
<dbReference type="Pfam" id="PF00637">
    <property type="entry name" value="Clathrin"/>
    <property type="match status" value="1"/>
</dbReference>
<sequence length="777" mass="86947">MAVKPKCRTILQPLAESSLDCSATCVSLSKTSEEQALIYVGTLAGTLFLYSFRISLSVISFLKRISVCASPVISVSPLPHIGKLIVFADGSLFLVDTTLLESPKRVSLIKGVTAFSRKFRTQKNQGSYSGNHDHNNDFFAIGIGKKLVLAEFFLSGTLVVLKEFQGIFDGVIMTSSWIDDSIFVGTKTGYYLYNILNGRCQLIFSLPDASSVPRLRVLANEARVLLMVDNVGIVTDKEGNPVGGSLVFKETPDSFAEIGSYVVSATKMKVEVYHTKTGFWSQRLDLGDVGVGPCVVTDEGAENGKLVAVATGSKVPRNRYWGLHPPPTPLENVIDNRLTTIQRAVFLKKAGLETSVDDEFLLSPPSRSDLLLSAIENMIRYLHAFRDKNLDLSVKEGVDTLLMYLYRALNHVEDMEKLASSENSCVVEELEPLLHESGHLRALAFLYTAKRMSDKALAIWRILARNYSASYQKNQYEVTGSPDPLSREMAAIEASRILEESSDEDLVLQHLGWIADISQVLAVQILTSENRTNLLLPDKVISAIDPKKVEILQRYLQWLIEDQDSDDSRLHTAYALLLAKSALQSYEMECPSENYVAGVLKDETSISNTGRRTIFETPVRERFQIFLQSSDLYDAEEVLDMIEQSELWLEKAILYRKLGKETQVLQIFALKLEDYKAAEQYCAEIGRPEAYIQLLEMYLDPKDGRGAMFKAAVHLLHSHGEMLDPIQVLERLSSEIPLQLASATILKLLRARHHHRRQGLIVHTLSHALHVDLTWRD</sequence>